<dbReference type="KEGG" id="zal:AZF00_09740"/>
<dbReference type="PIRSF" id="PIRSF028103">
    <property type="entry name" value="GcvR"/>
    <property type="match status" value="1"/>
</dbReference>
<dbReference type="SUPFAM" id="SSF55021">
    <property type="entry name" value="ACT-like"/>
    <property type="match status" value="2"/>
</dbReference>
<dbReference type="Pfam" id="PF13740">
    <property type="entry name" value="ACT_6"/>
    <property type="match status" value="1"/>
</dbReference>
<evidence type="ECO:0000256" key="1">
    <source>
        <dbReference type="PIRNR" id="PIRNR028103"/>
    </source>
</evidence>
<dbReference type="PANTHER" id="PTHR34875">
    <property type="entry name" value="UPF0237 PROTEIN MJ1558"/>
    <property type="match status" value="1"/>
</dbReference>
<sequence length="172" mass="18413">MNSSLVFTFLGQDRPGLVERLADIVADHQGNWLESRMTQLAGQFAGIVRVAVNETDIDELSNALCSLNIEGLTIHIQPGVSDPAPGASGKQCKLHILGNDRPGIVREVSRALKQQQINVIEMSSNITSAAMSGDALFEAHVSAQMPAGCDFDELEDSLDAIAEQLDVDIVVS</sequence>
<dbReference type="InterPro" id="IPR045865">
    <property type="entry name" value="ACT-like_dom_sf"/>
</dbReference>
<evidence type="ECO:0000313" key="4">
    <source>
        <dbReference type="Proteomes" id="UP000074119"/>
    </source>
</evidence>
<keyword evidence="1" id="KW-0804">Transcription</keyword>
<accession>A0A127M5T6</accession>
<dbReference type="CDD" id="cd04869">
    <property type="entry name" value="ACT_GcvR_2"/>
    <property type="match status" value="1"/>
</dbReference>
<comment type="subcellular location">
    <subcellularLocation>
        <location evidence="1">Cytoplasm</location>
    </subcellularLocation>
</comment>
<proteinExistence type="predicted"/>
<dbReference type="Gene3D" id="3.30.70.260">
    <property type="match status" value="2"/>
</dbReference>
<organism evidence="3 4">
    <name type="scientific">Zhongshania aliphaticivorans</name>
    <dbReference type="NCBI Taxonomy" id="1470434"/>
    <lineage>
        <taxon>Bacteria</taxon>
        <taxon>Pseudomonadati</taxon>
        <taxon>Pseudomonadota</taxon>
        <taxon>Gammaproteobacteria</taxon>
        <taxon>Cellvibrionales</taxon>
        <taxon>Spongiibacteraceae</taxon>
        <taxon>Zhongshania</taxon>
    </lineage>
</organism>
<dbReference type="PANTHER" id="PTHR34875:SF6">
    <property type="entry name" value="UPF0237 PROTEIN MJ1558"/>
    <property type="match status" value="1"/>
</dbReference>
<feature type="domain" description="ACT" evidence="2">
    <location>
        <begin position="93"/>
        <end position="172"/>
    </location>
</feature>
<reference evidence="3 4" key="1">
    <citation type="submission" date="2015-12" db="EMBL/GenBank/DDBJ databases">
        <authorList>
            <person name="Shamseldin A."/>
            <person name="Moawad H."/>
            <person name="Abd El-Rahim W.M."/>
            <person name="Sadowsky M.J."/>
        </authorList>
    </citation>
    <scope>NUCLEOTIDE SEQUENCE [LARGE SCALE GENOMIC DNA]</scope>
    <source>
        <strain evidence="3 4">SM2</strain>
    </source>
</reference>
<dbReference type="PROSITE" id="PS51671">
    <property type="entry name" value="ACT"/>
    <property type="match status" value="1"/>
</dbReference>
<dbReference type="InterPro" id="IPR016867">
    <property type="entry name" value="GcvR"/>
</dbReference>
<protein>
    <recommendedName>
        <fullName evidence="1">Glycine cleavage system transcriptional repressor</fullName>
    </recommendedName>
</protein>
<dbReference type="GO" id="GO:0006355">
    <property type="term" value="P:regulation of DNA-templated transcription"/>
    <property type="evidence" value="ECO:0007669"/>
    <property type="project" value="UniProtKB-UniRule"/>
</dbReference>
<name>A0A127M5T6_9GAMM</name>
<dbReference type="AlphaFoldDB" id="A0A127M5T6"/>
<dbReference type="EMBL" id="CP014544">
    <property type="protein sequence ID" value="AMO68561.1"/>
    <property type="molecule type" value="Genomic_DNA"/>
</dbReference>
<dbReference type="InterPro" id="IPR002912">
    <property type="entry name" value="ACT_dom"/>
</dbReference>
<dbReference type="Proteomes" id="UP000074119">
    <property type="component" value="Chromosome"/>
</dbReference>
<dbReference type="RefSeq" id="WP_062383681.1">
    <property type="nucleotide sequence ID" value="NZ_CP014544.1"/>
</dbReference>
<dbReference type="STRING" id="1470434.AZF00_09740"/>
<keyword evidence="1" id="KW-0963">Cytoplasm</keyword>
<gene>
    <name evidence="3" type="ORF">AZF00_09740</name>
</gene>
<evidence type="ECO:0000313" key="3">
    <source>
        <dbReference type="EMBL" id="AMO68561.1"/>
    </source>
</evidence>
<dbReference type="GO" id="GO:0005737">
    <property type="term" value="C:cytoplasm"/>
    <property type="evidence" value="ECO:0007669"/>
    <property type="project" value="UniProtKB-SubCell"/>
</dbReference>
<dbReference type="InterPro" id="IPR050990">
    <property type="entry name" value="UPF0237/GcvR_regulator"/>
</dbReference>
<keyword evidence="1" id="KW-0678">Repressor</keyword>
<evidence type="ECO:0000259" key="2">
    <source>
        <dbReference type="PROSITE" id="PS51671"/>
    </source>
</evidence>